<dbReference type="CDD" id="cd00009">
    <property type="entry name" value="AAA"/>
    <property type="match status" value="1"/>
</dbReference>
<dbReference type="AlphaFoldDB" id="A0A4U1C027"/>
<feature type="domain" description="Clp R" evidence="9">
    <location>
        <begin position="1"/>
        <end position="147"/>
    </location>
</feature>
<dbReference type="InterPro" id="IPR003959">
    <property type="entry name" value="ATPase_AAA_core"/>
</dbReference>
<dbReference type="GO" id="GO:0006508">
    <property type="term" value="P:proteolysis"/>
    <property type="evidence" value="ECO:0007669"/>
    <property type="project" value="UniProtKB-KW"/>
</dbReference>
<evidence type="ECO:0000256" key="7">
    <source>
        <dbReference type="SAM" id="MobiDB-lite"/>
    </source>
</evidence>
<dbReference type="GO" id="GO:0005524">
    <property type="term" value="F:ATP binding"/>
    <property type="evidence" value="ECO:0007669"/>
    <property type="project" value="UniProtKB-KW"/>
</dbReference>
<dbReference type="Pfam" id="PF17871">
    <property type="entry name" value="AAA_lid_9"/>
    <property type="match status" value="1"/>
</dbReference>
<keyword evidence="1 5" id="KW-0677">Repeat</keyword>
<dbReference type="InterPro" id="IPR050130">
    <property type="entry name" value="ClpA_ClpB"/>
</dbReference>
<dbReference type="Pfam" id="PF02861">
    <property type="entry name" value="Clp_N"/>
    <property type="match status" value="1"/>
</dbReference>
<sequence>MEAKFSPQVKDVISFSREEALRLGHDYIGAEHLLLGLIREGDGMAIKILKSLGVDTSKLRRSIEEAVRGTSSVTVNLGNIPLTKQAEKVLKITYLEAKIFKSDLIGTEHLLLSILRDDDNIASQILLQYSVTYEIFKQEVEVNKNGFRDEAQGGGTAGGDDDYQEEESFATPKKVSDIKSKTPVLDNFGRDLTRAAEEGKLDPIVGREKEIERVSQILSRRKKNNPILIGEPGVGKSAIAEGLALRIVQRKVSRVLFNKRVVTLDLASLVAGTKYRGQFEERMKAVMNELEKSTDVILFIDEIHTIVGAGGASGSLDASNMFKPALARGEIQCIGATTLDEYRQYIEKDGALDRRFQKVMIEPATPDETIEILTRIKDKYEEHHGVTYTDEAIKACVTLTARYITDRFLPDKAIDALDEAGSRVHLTNIHVPENIITIESKIEDIKIEKNKVVKSQKYEEAAKLRDTEKNLLEELDRAKAEWEAETKTKRYEVSEDSVAEVVSMMTGIPLQRVGQADSTKLLNMYDKVNEKIIGQDDAIKKLTKAIQRTRAGLKDPKKPIGSFIFLGPTGVGKTELAKELARFMFDSDDSLIQIDMSEYMEKFAVSRLVGAPPGYVGYEEGGQLTEKVRRKPYAVILLDEIEKAHPDVFNILLQVLDEGQLTDSLGRKVDFRNTIIIMTSNIGARQLKDFGQGVGFSTTAKTSQTDANSRGVIENALKRAFAPEFLNRVDDVVVFNSLGKDEIFKIIDIELKSLFGRVNTLGYEVKLTETAKEFIAEKGFDSAFGARPLKRAIQKYLEDPIAEEILKGDIAEGDTLEIDYDKEKEEITVLNKTGKKKKKEEGA</sequence>
<dbReference type="OrthoDB" id="9803641at2"/>
<dbReference type="GO" id="GO:0016887">
    <property type="term" value="F:ATP hydrolysis activity"/>
    <property type="evidence" value="ECO:0007669"/>
    <property type="project" value="InterPro"/>
</dbReference>
<evidence type="ECO:0000256" key="1">
    <source>
        <dbReference type="ARBA" id="ARBA00022737"/>
    </source>
</evidence>
<dbReference type="GO" id="GO:0005737">
    <property type="term" value="C:cytoplasm"/>
    <property type="evidence" value="ECO:0007669"/>
    <property type="project" value="TreeGrafter"/>
</dbReference>
<feature type="region of interest" description="Disordered" evidence="7">
    <location>
        <begin position="147"/>
        <end position="174"/>
    </location>
</feature>
<comment type="caution">
    <text evidence="10">The sequence shown here is derived from an EMBL/GenBank/DDBJ whole genome shotgun (WGS) entry which is preliminary data.</text>
</comment>
<dbReference type="Pfam" id="PF00004">
    <property type="entry name" value="AAA"/>
    <property type="match status" value="1"/>
</dbReference>
<dbReference type="InterPro" id="IPR001943">
    <property type="entry name" value="UVR_dom"/>
</dbReference>
<dbReference type="SMART" id="SM01086">
    <property type="entry name" value="ClpB_D2-small"/>
    <property type="match status" value="1"/>
</dbReference>
<evidence type="ECO:0000313" key="11">
    <source>
        <dbReference type="Proteomes" id="UP000310477"/>
    </source>
</evidence>
<dbReference type="PROSITE" id="PS51903">
    <property type="entry name" value="CLP_R"/>
    <property type="match status" value="1"/>
</dbReference>
<dbReference type="InterPro" id="IPR041546">
    <property type="entry name" value="ClpA/ClpB_AAA_lid"/>
</dbReference>
<evidence type="ECO:0000256" key="4">
    <source>
        <dbReference type="ARBA" id="ARBA00023186"/>
    </source>
</evidence>
<dbReference type="EMBL" id="SWBO01000012">
    <property type="protein sequence ID" value="TKB97373.1"/>
    <property type="molecule type" value="Genomic_DNA"/>
</dbReference>
<keyword evidence="3 10" id="KW-0067">ATP-binding</keyword>
<dbReference type="InterPro" id="IPR027417">
    <property type="entry name" value="P-loop_NTPase"/>
</dbReference>
<dbReference type="FunFam" id="3.40.50.300:FF:000010">
    <property type="entry name" value="Chaperone clpB 1, putative"/>
    <property type="match status" value="1"/>
</dbReference>
<dbReference type="InterPro" id="IPR003593">
    <property type="entry name" value="AAA+_ATPase"/>
</dbReference>
<evidence type="ECO:0000313" key="10">
    <source>
        <dbReference type="EMBL" id="TKB97373.1"/>
    </source>
</evidence>
<keyword evidence="2" id="KW-0547">Nucleotide-binding</keyword>
<dbReference type="FunFam" id="3.40.50.300:FF:000025">
    <property type="entry name" value="ATP-dependent Clp protease subunit"/>
    <property type="match status" value="1"/>
</dbReference>
<dbReference type="SMART" id="SM00382">
    <property type="entry name" value="AAA"/>
    <property type="match status" value="2"/>
</dbReference>
<dbReference type="InterPro" id="IPR019489">
    <property type="entry name" value="Clp_ATPase_C"/>
</dbReference>
<feature type="coiled-coil region" evidence="6">
    <location>
        <begin position="458"/>
        <end position="485"/>
    </location>
</feature>
<dbReference type="SUPFAM" id="SSF81923">
    <property type="entry name" value="Double Clp-N motif"/>
    <property type="match status" value="1"/>
</dbReference>
<evidence type="ECO:0000259" key="9">
    <source>
        <dbReference type="PROSITE" id="PS51903"/>
    </source>
</evidence>
<name>A0A4U1C027_9SPHI</name>
<keyword evidence="11" id="KW-1185">Reference proteome</keyword>
<dbReference type="GO" id="GO:0008233">
    <property type="term" value="F:peptidase activity"/>
    <property type="evidence" value="ECO:0007669"/>
    <property type="project" value="UniProtKB-KW"/>
</dbReference>
<dbReference type="RefSeq" id="WP_136878211.1">
    <property type="nucleotide sequence ID" value="NZ_SWBO01000012.1"/>
</dbReference>
<dbReference type="Gene3D" id="4.10.860.10">
    <property type="entry name" value="UVR domain"/>
    <property type="match status" value="1"/>
</dbReference>
<evidence type="ECO:0000256" key="3">
    <source>
        <dbReference type="ARBA" id="ARBA00022840"/>
    </source>
</evidence>
<dbReference type="Proteomes" id="UP000310477">
    <property type="component" value="Unassembled WGS sequence"/>
</dbReference>
<keyword evidence="6" id="KW-0175">Coiled coil</keyword>
<dbReference type="PANTHER" id="PTHR11638:SF18">
    <property type="entry name" value="HEAT SHOCK PROTEIN 104"/>
    <property type="match status" value="1"/>
</dbReference>
<feature type="domain" description="UVR" evidence="8">
    <location>
        <begin position="439"/>
        <end position="474"/>
    </location>
</feature>
<dbReference type="PROSITE" id="PS50151">
    <property type="entry name" value="UVR"/>
    <property type="match status" value="1"/>
</dbReference>
<dbReference type="PANTHER" id="PTHR11638">
    <property type="entry name" value="ATP-DEPENDENT CLP PROTEASE"/>
    <property type="match status" value="1"/>
</dbReference>
<evidence type="ECO:0000256" key="2">
    <source>
        <dbReference type="ARBA" id="ARBA00022741"/>
    </source>
</evidence>
<organism evidence="10 11">
    <name type="scientific">Pedobacter cryotolerans</name>
    <dbReference type="NCBI Taxonomy" id="2571270"/>
    <lineage>
        <taxon>Bacteria</taxon>
        <taxon>Pseudomonadati</taxon>
        <taxon>Bacteroidota</taxon>
        <taxon>Sphingobacteriia</taxon>
        <taxon>Sphingobacteriales</taxon>
        <taxon>Sphingobacteriaceae</taxon>
        <taxon>Pedobacter</taxon>
    </lineage>
</organism>
<dbReference type="Pfam" id="PF07724">
    <property type="entry name" value="AAA_2"/>
    <property type="match status" value="1"/>
</dbReference>
<gene>
    <name evidence="10" type="ORF">FA045_16605</name>
</gene>
<keyword evidence="4" id="KW-0143">Chaperone</keyword>
<evidence type="ECO:0000256" key="5">
    <source>
        <dbReference type="PROSITE-ProRule" id="PRU01251"/>
    </source>
</evidence>
<keyword evidence="10" id="KW-0378">Hydrolase</keyword>
<dbReference type="Gene3D" id="3.40.50.300">
    <property type="entry name" value="P-loop containing nucleotide triphosphate hydrolases"/>
    <property type="match status" value="2"/>
</dbReference>
<feature type="compositionally biased region" description="Acidic residues" evidence="7">
    <location>
        <begin position="159"/>
        <end position="168"/>
    </location>
</feature>
<dbReference type="Pfam" id="PF10431">
    <property type="entry name" value="ClpB_D2-small"/>
    <property type="match status" value="1"/>
</dbReference>
<dbReference type="PROSITE" id="PS00870">
    <property type="entry name" value="CLPAB_1"/>
    <property type="match status" value="1"/>
</dbReference>
<dbReference type="SUPFAM" id="SSF52540">
    <property type="entry name" value="P-loop containing nucleoside triphosphate hydrolases"/>
    <property type="match status" value="2"/>
</dbReference>
<proteinExistence type="predicted"/>
<evidence type="ECO:0000256" key="6">
    <source>
        <dbReference type="SAM" id="Coils"/>
    </source>
</evidence>
<dbReference type="Gene3D" id="1.10.1780.10">
    <property type="entry name" value="Clp, N-terminal domain"/>
    <property type="match status" value="1"/>
</dbReference>
<evidence type="ECO:0000259" key="8">
    <source>
        <dbReference type="PROSITE" id="PS50151"/>
    </source>
</evidence>
<protein>
    <submittedName>
        <fullName evidence="10">ATP-dependent Clp protease ATP-binding subunit</fullName>
    </submittedName>
</protein>
<dbReference type="Gene3D" id="1.10.8.60">
    <property type="match status" value="2"/>
</dbReference>
<dbReference type="CDD" id="cd19499">
    <property type="entry name" value="RecA-like_ClpB_Hsp104-like"/>
    <property type="match status" value="1"/>
</dbReference>
<dbReference type="PRINTS" id="PR00300">
    <property type="entry name" value="CLPPROTEASEA"/>
</dbReference>
<dbReference type="GO" id="GO:0034605">
    <property type="term" value="P:cellular response to heat"/>
    <property type="evidence" value="ECO:0007669"/>
    <property type="project" value="TreeGrafter"/>
</dbReference>
<dbReference type="InterPro" id="IPR036628">
    <property type="entry name" value="Clp_N_dom_sf"/>
</dbReference>
<reference evidence="10 11" key="1">
    <citation type="submission" date="2019-04" db="EMBL/GenBank/DDBJ databases">
        <title>Pedobacter sp. AR-2-6 sp. nov., isolated from Arctic soil.</title>
        <authorList>
            <person name="Dahal R.H."/>
            <person name="Kim D.-U."/>
        </authorList>
    </citation>
    <scope>NUCLEOTIDE SEQUENCE [LARGE SCALE GENOMIC DNA]</scope>
    <source>
        <strain evidence="10 11">AR-2-6</strain>
    </source>
</reference>
<accession>A0A4U1C027</accession>
<keyword evidence="10" id="KW-0645">Protease</keyword>
<dbReference type="InterPro" id="IPR004176">
    <property type="entry name" value="Clp_R_N"/>
</dbReference>
<dbReference type="InterPro" id="IPR018368">
    <property type="entry name" value="ClpA/B_CS1"/>
</dbReference>
<dbReference type="InterPro" id="IPR001270">
    <property type="entry name" value="ClpA/B"/>
</dbReference>